<dbReference type="AlphaFoldDB" id="A0A914HNU4"/>
<protein>
    <submittedName>
        <fullName evidence="2">Uncharacterized protein</fullName>
    </submittedName>
</protein>
<accession>A0A914HNU4</accession>
<evidence type="ECO:0000313" key="2">
    <source>
        <dbReference type="WBParaSite" id="Gr19_v10_g3016.t1"/>
    </source>
</evidence>
<name>A0A914HNU4_GLORO</name>
<proteinExistence type="predicted"/>
<dbReference type="WBParaSite" id="Gr19_v10_g3016.t1">
    <property type="protein sequence ID" value="Gr19_v10_g3016.t1"/>
    <property type="gene ID" value="Gr19_v10_g3016"/>
</dbReference>
<dbReference type="Proteomes" id="UP000887572">
    <property type="component" value="Unplaced"/>
</dbReference>
<organism evidence="1 2">
    <name type="scientific">Globodera rostochiensis</name>
    <name type="common">Golden nematode worm</name>
    <name type="synonym">Heterodera rostochiensis</name>
    <dbReference type="NCBI Taxonomy" id="31243"/>
    <lineage>
        <taxon>Eukaryota</taxon>
        <taxon>Metazoa</taxon>
        <taxon>Ecdysozoa</taxon>
        <taxon>Nematoda</taxon>
        <taxon>Chromadorea</taxon>
        <taxon>Rhabditida</taxon>
        <taxon>Tylenchina</taxon>
        <taxon>Tylenchomorpha</taxon>
        <taxon>Tylenchoidea</taxon>
        <taxon>Heteroderidae</taxon>
        <taxon>Heteroderinae</taxon>
        <taxon>Globodera</taxon>
    </lineage>
</organism>
<sequence>MIGELNTAVDKLFHVVEHFPGKKLLVMFKRIVRFFKVDWFIGYDDLKAFDHYTFAMFCVQIDKIQQGVSTHCDSAIDDAAAYFDLSADEHDENLY</sequence>
<keyword evidence="1" id="KW-1185">Reference proteome</keyword>
<evidence type="ECO:0000313" key="1">
    <source>
        <dbReference type="Proteomes" id="UP000887572"/>
    </source>
</evidence>
<reference evidence="2" key="1">
    <citation type="submission" date="2022-11" db="UniProtKB">
        <authorList>
            <consortium name="WormBaseParasite"/>
        </authorList>
    </citation>
    <scope>IDENTIFICATION</scope>
</reference>